<feature type="transmembrane region" description="Helical" evidence="1">
    <location>
        <begin position="86"/>
        <end position="108"/>
    </location>
</feature>
<dbReference type="AlphaFoldDB" id="A0AAU9FYK0"/>
<evidence type="ECO:0000313" key="3">
    <source>
        <dbReference type="Proteomes" id="UP001500889"/>
    </source>
</evidence>
<organism evidence="2 3">
    <name type="scientific">Drosophila madeirensis</name>
    <name type="common">Fruit fly</name>
    <dbReference type="NCBI Taxonomy" id="30013"/>
    <lineage>
        <taxon>Eukaryota</taxon>
        <taxon>Metazoa</taxon>
        <taxon>Ecdysozoa</taxon>
        <taxon>Arthropoda</taxon>
        <taxon>Hexapoda</taxon>
        <taxon>Insecta</taxon>
        <taxon>Pterygota</taxon>
        <taxon>Neoptera</taxon>
        <taxon>Endopterygota</taxon>
        <taxon>Diptera</taxon>
        <taxon>Brachycera</taxon>
        <taxon>Muscomorpha</taxon>
        <taxon>Ephydroidea</taxon>
        <taxon>Drosophilidae</taxon>
        <taxon>Drosophila</taxon>
        <taxon>Sophophora</taxon>
    </lineage>
</organism>
<proteinExistence type="predicted"/>
<keyword evidence="3" id="KW-1185">Reference proteome</keyword>
<sequence length="152" mass="17327">MNEVRAKYQDLLLWTALSSLYYVVYKVRYIGVDKRVLVYAVDMVLILCFLSDKLDFTAPYCLLLMMMSHWTHRFARQQVKPLDIKYVPKVLAVLVGLDALLMFCYYNFLDSLDSFSNAQCPAHPATLARLKGPSGAVRTLQSGASANHQILR</sequence>
<dbReference type="EMBL" id="AP029266">
    <property type="protein sequence ID" value="BFG01238.1"/>
    <property type="molecule type" value="Genomic_DNA"/>
</dbReference>
<reference evidence="2 3" key="1">
    <citation type="submission" date="2024-02" db="EMBL/GenBank/DDBJ databases">
        <title>A chromosome-level genome assembly of Drosophila madeirensis, a fruit fly species endemic to Madeira island.</title>
        <authorList>
            <person name="Tomihara K."/>
            <person name="Llopart A."/>
            <person name="Yamamoto D."/>
        </authorList>
    </citation>
    <scope>NUCLEOTIDE SEQUENCE [LARGE SCALE GENOMIC DNA]</scope>
    <source>
        <strain evidence="2 3">RF1</strain>
    </source>
</reference>
<evidence type="ECO:0000313" key="2">
    <source>
        <dbReference type="EMBL" id="BFG01238.1"/>
    </source>
</evidence>
<keyword evidence="1" id="KW-1133">Transmembrane helix</keyword>
<protein>
    <submittedName>
        <fullName evidence="2">E3 ubiquitin-protein ligase hrd-1</fullName>
    </submittedName>
</protein>
<evidence type="ECO:0000256" key="1">
    <source>
        <dbReference type="SAM" id="Phobius"/>
    </source>
</evidence>
<dbReference type="Proteomes" id="UP001500889">
    <property type="component" value="Chromosome A"/>
</dbReference>
<name>A0AAU9FYK0_DROMD</name>
<keyword evidence="1" id="KW-0472">Membrane</keyword>
<keyword evidence="1" id="KW-0812">Transmembrane</keyword>
<gene>
    <name evidence="2" type="ORF">DMAD_01037</name>
</gene>
<accession>A0AAU9FYK0</accession>
<feature type="transmembrane region" description="Helical" evidence="1">
    <location>
        <begin position="43"/>
        <end position="65"/>
    </location>
</feature>